<gene>
    <name evidence="10" type="primary">jg1226</name>
    <name evidence="10" type="ORF">PAEG_LOCUS9545</name>
</gene>
<dbReference type="InterPro" id="IPR005828">
    <property type="entry name" value="MFS_sugar_transport-like"/>
</dbReference>
<dbReference type="Gene3D" id="1.20.1250.20">
    <property type="entry name" value="MFS general substrate transporter like domains"/>
    <property type="match status" value="1"/>
</dbReference>
<dbReference type="Proteomes" id="UP000838756">
    <property type="component" value="Unassembled WGS sequence"/>
</dbReference>
<dbReference type="PROSITE" id="PS50850">
    <property type="entry name" value="MFS"/>
    <property type="match status" value="1"/>
</dbReference>
<feature type="domain" description="Major facilitator superfamily (MFS) profile" evidence="9">
    <location>
        <begin position="7"/>
        <end position="446"/>
    </location>
</feature>
<proteinExistence type="predicted"/>
<evidence type="ECO:0000256" key="2">
    <source>
        <dbReference type="ARBA" id="ARBA00022448"/>
    </source>
</evidence>
<dbReference type="GO" id="GO:0022857">
    <property type="term" value="F:transmembrane transporter activity"/>
    <property type="evidence" value="ECO:0007669"/>
    <property type="project" value="InterPro"/>
</dbReference>
<dbReference type="GO" id="GO:0005886">
    <property type="term" value="C:plasma membrane"/>
    <property type="evidence" value="ECO:0007669"/>
    <property type="project" value="UniProtKB-SubCell"/>
</dbReference>
<feature type="transmembrane region" description="Helical" evidence="8">
    <location>
        <begin position="105"/>
        <end position="126"/>
    </location>
</feature>
<feature type="transmembrane region" description="Helical" evidence="8">
    <location>
        <begin position="392"/>
        <end position="415"/>
    </location>
</feature>
<dbReference type="PANTHER" id="PTHR48021:SF68">
    <property type="entry name" value="MAJOR FACILITATOR SUPERFAMILY (MFS) PROFILE DOMAIN-CONTAINING PROTEIN"/>
    <property type="match status" value="1"/>
</dbReference>
<keyword evidence="3" id="KW-1003">Cell membrane</keyword>
<evidence type="ECO:0000256" key="5">
    <source>
        <dbReference type="ARBA" id="ARBA00022692"/>
    </source>
</evidence>
<dbReference type="PANTHER" id="PTHR48021">
    <property type="match status" value="1"/>
</dbReference>
<keyword evidence="6 8" id="KW-1133">Transmembrane helix</keyword>
<dbReference type="InterPro" id="IPR050549">
    <property type="entry name" value="MFS_Trehalose_Transporter"/>
</dbReference>
<dbReference type="Pfam" id="PF00083">
    <property type="entry name" value="Sugar_tr"/>
    <property type="match status" value="1"/>
</dbReference>
<feature type="transmembrane region" description="Helical" evidence="8">
    <location>
        <begin position="321"/>
        <end position="343"/>
    </location>
</feature>
<evidence type="ECO:0000313" key="10">
    <source>
        <dbReference type="EMBL" id="CAH2230299.1"/>
    </source>
</evidence>
<feature type="transmembrane region" description="Helical" evidence="8">
    <location>
        <begin position="256"/>
        <end position="274"/>
    </location>
</feature>
<dbReference type="InterPro" id="IPR020846">
    <property type="entry name" value="MFS_dom"/>
</dbReference>
<keyword evidence="2" id="KW-0813">Transport</keyword>
<evidence type="ECO:0000256" key="7">
    <source>
        <dbReference type="ARBA" id="ARBA00023136"/>
    </source>
</evidence>
<evidence type="ECO:0000256" key="1">
    <source>
        <dbReference type="ARBA" id="ARBA00004651"/>
    </source>
</evidence>
<dbReference type="AlphaFoldDB" id="A0A8S4R7H8"/>
<evidence type="ECO:0000256" key="4">
    <source>
        <dbReference type="ARBA" id="ARBA00022597"/>
    </source>
</evidence>
<keyword evidence="4" id="KW-0762">Sugar transport</keyword>
<dbReference type="SUPFAM" id="SSF103473">
    <property type="entry name" value="MFS general substrate transporter"/>
    <property type="match status" value="1"/>
</dbReference>
<evidence type="ECO:0000259" key="9">
    <source>
        <dbReference type="PROSITE" id="PS50850"/>
    </source>
</evidence>
<dbReference type="OrthoDB" id="6339427at2759"/>
<dbReference type="InterPro" id="IPR036259">
    <property type="entry name" value="MFS_trans_sf"/>
</dbReference>
<comment type="caution">
    <text evidence="10">The sequence shown here is derived from an EMBL/GenBank/DDBJ whole genome shotgun (WGS) entry which is preliminary data.</text>
</comment>
<protein>
    <submittedName>
        <fullName evidence="10">Jg1226 protein</fullName>
    </submittedName>
</protein>
<evidence type="ECO:0000313" key="11">
    <source>
        <dbReference type="Proteomes" id="UP000838756"/>
    </source>
</evidence>
<feature type="transmembrane region" description="Helical" evidence="8">
    <location>
        <begin position="421"/>
        <end position="442"/>
    </location>
</feature>
<evidence type="ECO:0000256" key="8">
    <source>
        <dbReference type="SAM" id="Phobius"/>
    </source>
</evidence>
<evidence type="ECO:0000256" key="6">
    <source>
        <dbReference type="ARBA" id="ARBA00022989"/>
    </source>
</evidence>
<keyword evidence="7 8" id="KW-0472">Membrane</keyword>
<organism evidence="10 11">
    <name type="scientific">Pararge aegeria aegeria</name>
    <dbReference type="NCBI Taxonomy" id="348720"/>
    <lineage>
        <taxon>Eukaryota</taxon>
        <taxon>Metazoa</taxon>
        <taxon>Ecdysozoa</taxon>
        <taxon>Arthropoda</taxon>
        <taxon>Hexapoda</taxon>
        <taxon>Insecta</taxon>
        <taxon>Pterygota</taxon>
        <taxon>Neoptera</taxon>
        <taxon>Endopterygota</taxon>
        <taxon>Lepidoptera</taxon>
        <taxon>Glossata</taxon>
        <taxon>Ditrysia</taxon>
        <taxon>Papilionoidea</taxon>
        <taxon>Nymphalidae</taxon>
        <taxon>Satyrinae</taxon>
        <taxon>Satyrini</taxon>
        <taxon>Parargina</taxon>
        <taxon>Pararge</taxon>
    </lineage>
</organism>
<feature type="transmembrane region" description="Helical" evidence="8">
    <location>
        <begin position="49"/>
        <end position="70"/>
    </location>
</feature>
<dbReference type="FunFam" id="1.20.1250.20:FF:000218">
    <property type="entry name" value="facilitated trehalose transporter Tret1"/>
    <property type="match status" value="1"/>
</dbReference>
<feature type="transmembrane region" description="Helical" evidence="8">
    <location>
        <begin position="294"/>
        <end position="314"/>
    </location>
</feature>
<keyword evidence="11" id="KW-1185">Reference proteome</keyword>
<feature type="transmembrane region" description="Helical" evidence="8">
    <location>
        <begin position="162"/>
        <end position="183"/>
    </location>
</feature>
<reference evidence="10" key="1">
    <citation type="submission" date="2022-03" db="EMBL/GenBank/DDBJ databases">
        <authorList>
            <person name="Lindestad O."/>
        </authorList>
    </citation>
    <scope>NUCLEOTIDE SEQUENCE</scope>
</reference>
<comment type="subcellular location">
    <subcellularLocation>
        <location evidence="1">Cell membrane</location>
        <topology evidence="1">Multi-pass membrane protein</topology>
    </subcellularLocation>
</comment>
<feature type="transmembrane region" description="Helical" evidence="8">
    <location>
        <begin position="82"/>
        <end position="99"/>
    </location>
</feature>
<feature type="transmembrane region" description="Helical" evidence="8">
    <location>
        <begin position="12"/>
        <end position="37"/>
    </location>
</feature>
<evidence type="ECO:0000256" key="3">
    <source>
        <dbReference type="ARBA" id="ARBA00022475"/>
    </source>
</evidence>
<dbReference type="EMBL" id="CAKXAJ010024786">
    <property type="protein sequence ID" value="CAH2230299.1"/>
    <property type="molecule type" value="Genomic_DNA"/>
</dbReference>
<sequence length="481" mass="53344">MVAPSVKQTWVAMGVLMNMLSQGMVLSFPSILVPALLSPDSEITADLNMASWVASCVAPAGLPGFLLSSFLMDRYGRKRTQIMVMIPGIIGWIFVYFASSINTLILGRVLCGFTGAATVILGAVVIGEYCSPGNRGMFLNLKTAAVCLGNMLVHTLGNYLNWNVVALIGLVPQAISFIIVLTWPESPAWLASRKEFESSEKSFYWLRGTSAESRKELEELIRAQKEKSNYEISTSMSEKVLELVNKFTMRDFIKPTIVIIFCGILLETCGRHYFPAYALQIIEEVTGNKTNSFYFTLGIDMIITATALFSSVLVKVMKRRTILFWSGFAALFTLTCVCLYLFLSANAIISKDKPWIPLTLFSVYFILSNLGCTPIPLALLGELYPLAHRGAGAAISGLTLSIWLMIAMQVTPYLLVSIKVYGTFAVYGAAMGVSLLVMYYILPETKDRTLQEIEHYFNFGKFRDDKIDNDDEAKIKMIQSP</sequence>
<accession>A0A8S4R7H8</accession>
<feature type="transmembrane region" description="Helical" evidence="8">
    <location>
        <begin position="355"/>
        <end position="380"/>
    </location>
</feature>
<name>A0A8S4R7H8_9NEOP</name>
<keyword evidence="5 8" id="KW-0812">Transmembrane</keyword>